<dbReference type="InterPro" id="IPR015422">
    <property type="entry name" value="PyrdxlP-dep_Trfase_small"/>
</dbReference>
<evidence type="ECO:0000313" key="3">
    <source>
        <dbReference type="EMBL" id="PIS41005.1"/>
    </source>
</evidence>
<protein>
    <submittedName>
        <fullName evidence="3">Cysteine desulfurase</fullName>
    </submittedName>
</protein>
<dbReference type="InterPro" id="IPR000192">
    <property type="entry name" value="Aminotrans_V_dom"/>
</dbReference>
<keyword evidence="1" id="KW-0663">Pyridoxal phosphate</keyword>
<dbReference type="Pfam" id="PF00266">
    <property type="entry name" value="Aminotran_5"/>
    <property type="match status" value="1"/>
</dbReference>
<evidence type="ECO:0000256" key="1">
    <source>
        <dbReference type="ARBA" id="ARBA00022898"/>
    </source>
</evidence>
<feature type="non-terminal residue" evidence="3">
    <location>
        <position position="251"/>
    </location>
</feature>
<dbReference type="InterPro" id="IPR015424">
    <property type="entry name" value="PyrdxlP-dep_Trfase"/>
</dbReference>
<dbReference type="Gene3D" id="3.90.1150.10">
    <property type="entry name" value="Aspartate Aminotransferase, domain 1"/>
    <property type="match status" value="1"/>
</dbReference>
<dbReference type="AlphaFoldDB" id="A0A2H0YR72"/>
<comment type="caution">
    <text evidence="3">The sequence shown here is derived from an EMBL/GenBank/DDBJ whole genome shotgun (WGS) entry which is preliminary data.</text>
</comment>
<accession>A0A2H0YR72</accession>
<sequence length="251" mass="27915">MSNTELIRKDFPILSQQTNGKSLVYLDNAATSQKPEMVLKAMDDFQRKHNANVHRGIYALSEEATELYENARLKISKFINAKSETEIIFTRNATESINLVALTWARQNLSKGEEILITEMEHHSNIVPWQILSKERGLKLKFLPVIPEKGILDITKLDSLLSSKTKLVCVSHMSNLLGTFNPIDSIIAKAHKVGAKVLIDGCQAAPHLAVDLQKIGADFYAFSGHKMLGPGGIGVLWVRKELLETIEPVMG</sequence>
<dbReference type="Proteomes" id="UP000236845">
    <property type="component" value="Unassembled WGS sequence"/>
</dbReference>
<gene>
    <name evidence="3" type="ORF">COT26_00270</name>
</gene>
<dbReference type="InterPro" id="IPR015421">
    <property type="entry name" value="PyrdxlP-dep_Trfase_major"/>
</dbReference>
<evidence type="ECO:0000259" key="2">
    <source>
        <dbReference type="Pfam" id="PF00266"/>
    </source>
</evidence>
<name>A0A2H0YR72_9BACT</name>
<feature type="domain" description="Aminotransferase class V" evidence="2">
    <location>
        <begin position="24"/>
        <end position="250"/>
    </location>
</feature>
<dbReference type="PANTHER" id="PTHR43586:SF8">
    <property type="entry name" value="CYSTEINE DESULFURASE 1, CHLOROPLASTIC"/>
    <property type="match status" value="1"/>
</dbReference>
<dbReference type="PANTHER" id="PTHR43586">
    <property type="entry name" value="CYSTEINE DESULFURASE"/>
    <property type="match status" value="1"/>
</dbReference>
<reference evidence="4" key="1">
    <citation type="submission" date="2017-09" db="EMBL/GenBank/DDBJ databases">
        <title>Depth-based differentiation of microbial function through sediment-hosted aquifers and enrichment of novel symbionts in the deep terrestrial subsurface.</title>
        <authorList>
            <person name="Probst A.J."/>
            <person name="Ladd B."/>
            <person name="Jarett J.K."/>
            <person name="Geller-Mcgrath D.E."/>
            <person name="Sieber C.M.K."/>
            <person name="Emerson J.B."/>
            <person name="Anantharaman K."/>
            <person name="Thomas B.C."/>
            <person name="Malmstrom R."/>
            <person name="Stieglmeier M."/>
            <person name="Klingl A."/>
            <person name="Woyke T."/>
            <person name="Ryan C.M."/>
            <person name="Banfield J.F."/>
        </authorList>
    </citation>
    <scope>NUCLEOTIDE SEQUENCE [LARGE SCALE GENOMIC DNA]</scope>
</reference>
<proteinExistence type="predicted"/>
<organism evidence="3 4">
    <name type="scientific">Candidatus Kerfeldbacteria bacterium CG08_land_8_20_14_0_20_43_14</name>
    <dbReference type="NCBI Taxonomy" id="2014246"/>
    <lineage>
        <taxon>Bacteria</taxon>
        <taxon>Candidatus Kerfeldiibacteriota</taxon>
    </lineage>
</organism>
<dbReference type="EMBL" id="PEXW01000008">
    <property type="protein sequence ID" value="PIS41005.1"/>
    <property type="molecule type" value="Genomic_DNA"/>
</dbReference>
<dbReference type="SUPFAM" id="SSF53383">
    <property type="entry name" value="PLP-dependent transferases"/>
    <property type="match status" value="1"/>
</dbReference>
<evidence type="ECO:0000313" key="4">
    <source>
        <dbReference type="Proteomes" id="UP000236845"/>
    </source>
</evidence>
<dbReference type="Gene3D" id="3.40.640.10">
    <property type="entry name" value="Type I PLP-dependent aspartate aminotransferase-like (Major domain)"/>
    <property type="match status" value="1"/>
</dbReference>